<evidence type="ECO:0000313" key="7">
    <source>
        <dbReference type="Proteomes" id="UP000031586"/>
    </source>
</evidence>
<dbReference type="NCBIfam" id="TIGR00254">
    <property type="entry name" value="GGDEF"/>
    <property type="match status" value="1"/>
</dbReference>
<evidence type="ECO:0000259" key="5">
    <source>
        <dbReference type="PROSITE" id="PS50887"/>
    </source>
</evidence>
<dbReference type="InterPro" id="IPR050469">
    <property type="entry name" value="Diguanylate_Cyclase"/>
</dbReference>
<dbReference type="PANTHER" id="PTHR45138:SF9">
    <property type="entry name" value="DIGUANYLATE CYCLASE DGCM-RELATED"/>
    <property type="match status" value="1"/>
</dbReference>
<sequence length="559" mass="62738">MSKLVDRKWQILPIIALSVFMLVGLYGFYMTLERSVHDSVQRTTESLLTDVIYEIKEDNPHFASESDIDDYIGDLTQADADARIQVIDQQGTVVGDTALSDRALIGLESHGDRPEFIQAWESGSGYDVRFSEVLSVDLFYVSRKIEFDAQEFVVVLSVPMHHLKTMTSELMAILGVMVVLSIGFLIATSIFSHRQIIHKVSEEQKKQDERIRQRTLEIELMHRLANMLAACNNLVEAQMVVEDIVPRILGKVNGSISLMRSSRNQLVTQLDWGDSWPGSRSFAPDECWSLRKGRSHLSIESFHNLTCEHMASVENNQTLCIPLTAHGNTIGIMHLYFGQGDIKVDEMTMQLAYSVAEHLGLALANLSLQEKLRSQALSDPLTGLYNRRFFEQKLTEHVNNSATSTEDMSLLMLDLDHFKRFNDNFGHDAGDYVLKEISALLKRTVSEDETACRLGGEELAVILPHCDMVSATDYAQNIVDQIRALHLEHKGLSLGQLSVSIGVATYPEPASDIEGLVKMADKALYLAKDQGRDRVVNYQQYSEFKAPEPETAEIALIQS</sequence>
<dbReference type="GO" id="GO:0052621">
    <property type="term" value="F:diguanylate cyclase activity"/>
    <property type="evidence" value="ECO:0007669"/>
    <property type="project" value="UniProtKB-EC"/>
</dbReference>
<dbReference type="SUPFAM" id="SSF55073">
    <property type="entry name" value="Nucleotide cyclase"/>
    <property type="match status" value="1"/>
</dbReference>
<dbReference type="InterPro" id="IPR029016">
    <property type="entry name" value="GAF-like_dom_sf"/>
</dbReference>
<keyword evidence="4" id="KW-1133">Transmembrane helix</keyword>
<dbReference type="Pfam" id="PF00990">
    <property type="entry name" value="GGDEF"/>
    <property type="match status" value="1"/>
</dbReference>
<dbReference type="GO" id="GO:1902201">
    <property type="term" value="P:negative regulation of bacterial-type flagellum-dependent cell motility"/>
    <property type="evidence" value="ECO:0007669"/>
    <property type="project" value="TreeGrafter"/>
</dbReference>
<evidence type="ECO:0000313" key="6">
    <source>
        <dbReference type="EMBL" id="KIF52778.1"/>
    </source>
</evidence>
<keyword evidence="4" id="KW-0812">Transmembrane</keyword>
<dbReference type="EC" id="2.7.7.65" evidence="2"/>
<feature type="domain" description="GGDEF" evidence="5">
    <location>
        <begin position="406"/>
        <end position="540"/>
    </location>
</feature>
<accession>A0A0C1VSA7</accession>
<evidence type="ECO:0000256" key="1">
    <source>
        <dbReference type="ARBA" id="ARBA00001946"/>
    </source>
</evidence>
<dbReference type="SUPFAM" id="SSF55781">
    <property type="entry name" value="GAF domain-like"/>
    <property type="match status" value="1"/>
</dbReference>
<gene>
    <name evidence="6" type="ORF">H735_12175</name>
</gene>
<dbReference type="PANTHER" id="PTHR45138">
    <property type="entry name" value="REGULATORY COMPONENTS OF SENSORY TRANSDUCTION SYSTEM"/>
    <property type="match status" value="1"/>
</dbReference>
<dbReference type="CDD" id="cd01949">
    <property type="entry name" value="GGDEF"/>
    <property type="match status" value="1"/>
</dbReference>
<dbReference type="Gene3D" id="3.30.450.20">
    <property type="entry name" value="PAS domain"/>
    <property type="match status" value="1"/>
</dbReference>
<dbReference type="FunFam" id="3.30.70.270:FF:000001">
    <property type="entry name" value="Diguanylate cyclase domain protein"/>
    <property type="match status" value="1"/>
</dbReference>
<keyword evidence="4" id="KW-0472">Membrane</keyword>
<feature type="transmembrane region" description="Helical" evidence="4">
    <location>
        <begin position="12"/>
        <end position="32"/>
    </location>
</feature>
<name>A0A0C1VSA7_9VIBR</name>
<evidence type="ECO:0000256" key="2">
    <source>
        <dbReference type="ARBA" id="ARBA00012528"/>
    </source>
</evidence>
<feature type="transmembrane region" description="Helical" evidence="4">
    <location>
        <begin position="170"/>
        <end position="191"/>
    </location>
</feature>
<dbReference type="PATRIC" id="fig|1229493.5.peg.1537"/>
<dbReference type="Gene3D" id="3.30.70.270">
    <property type="match status" value="1"/>
</dbReference>
<dbReference type="RefSeq" id="WP_020195190.1">
    <property type="nucleotide sequence ID" value="NZ_BAOH01000017.1"/>
</dbReference>
<comment type="caution">
    <text evidence="6">The sequence shown here is derived from an EMBL/GenBank/DDBJ whole genome shotgun (WGS) entry which is preliminary data.</text>
</comment>
<dbReference type="InterPro" id="IPR029787">
    <property type="entry name" value="Nucleotide_cyclase"/>
</dbReference>
<comment type="cofactor">
    <cofactor evidence="1">
        <name>Mg(2+)</name>
        <dbReference type="ChEBI" id="CHEBI:18420"/>
    </cofactor>
</comment>
<evidence type="ECO:0000256" key="3">
    <source>
        <dbReference type="ARBA" id="ARBA00034247"/>
    </source>
</evidence>
<dbReference type="GO" id="GO:0005886">
    <property type="term" value="C:plasma membrane"/>
    <property type="evidence" value="ECO:0007669"/>
    <property type="project" value="TreeGrafter"/>
</dbReference>
<dbReference type="Gene3D" id="3.30.450.40">
    <property type="match status" value="1"/>
</dbReference>
<dbReference type="GO" id="GO:0043709">
    <property type="term" value="P:cell adhesion involved in single-species biofilm formation"/>
    <property type="evidence" value="ECO:0007669"/>
    <property type="project" value="TreeGrafter"/>
</dbReference>
<proteinExistence type="predicted"/>
<dbReference type="Proteomes" id="UP000031586">
    <property type="component" value="Unassembled WGS sequence"/>
</dbReference>
<reference evidence="6 7" key="1">
    <citation type="submission" date="2014-07" db="EMBL/GenBank/DDBJ databases">
        <title>Unique and conserved regions in Vibrio harveyi and related species in comparison with the shrimp pathogen Vibrio harveyi CAIM 1792.</title>
        <authorList>
            <person name="Espinoza-Valles I."/>
            <person name="Vora G."/>
            <person name="Leekitcharoenphon P."/>
            <person name="Ussery D."/>
            <person name="Hoj L."/>
            <person name="Gomez-Gil B."/>
        </authorList>
    </citation>
    <scope>NUCLEOTIDE SEQUENCE [LARGE SCALE GENOMIC DNA]</scope>
    <source>
        <strain evidence="7">CAIM 1854 / LMG 25443</strain>
    </source>
</reference>
<dbReference type="AlphaFoldDB" id="A0A0C1VSA7"/>
<dbReference type="PROSITE" id="PS50887">
    <property type="entry name" value="GGDEF"/>
    <property type="match status" value="1"/>
</dbReference>
<evidence type="ECO:0000256" key="4">
    <source>
        <dbReference type="SAM" id="Phobius"/>
    </source>
</evidence>
<dbReference type="EMBL" id="JPRD01000018">
    <property type="protein sequence ID" value="KIF52778.1"/>
    <property type="molecule type" value="Genomic_DNA"/>
</dbReference>
<dbReference type="InterPro" id="IPR000160">
    <property type="entry name" value="GGDEF_dom"/>
</dbReference>
<organism evidence="6 7">
    <name type="scientific">Vibrio owensii CAIM 1854 = LMG 25443</name>
    <dbReference type="NCBI Taxonomy" id="1229493"/>
    <lineage>
        <taxon>Bacteria</taxon>
        <taxon>Pseudomonadati</taxon>
        <taxon>Pseudomonadota</taxon>
        <taxon>Gammaproteobacteria</taxon>
        <taxon>Vibrionales</taxon>
        <taxon>Vibrionaceae</taxon>
        <taxon>Vibrio</taxon>
    </lineage>
</organism>
<dbReference type="SMART" id="SM00267">
    <property type="entry name" value="GGDEF"/>
    <property type="match status" value="1"/>
</dbReference>
<protein>
    <recommendedName>
        <fullName evidence="2">diguanylate cyclase</fullName>
        <ecNumber evidence="2">2.7.7.65</ecNumber>
    </recommendedName>
</protein>
<dbReference type="InterPro" id="IPR043128">
    <property type="entry name" value="Rev_trsase/Diguanyl_cyclase"/>
</dbReference>
<comment type="catalytic activity">
    <reaction evidence="3">
        <text>2 GTP = 3',3'-c-di-GMP + 2 diphosphate</text>
        <dbReference type="Rhea" id="RHEA:24898"/>
        <dbReference type="ChEBI" id="CHEBI:33019"/>
        <dbReference type="ChEBI" id="CHEBI:37565"/>
        <dbReference type="ChEBI" id="CHEBI:58805"/>
        <dbReference type="EC" id="2.7.7.65"/>
    </reaction>
</comment>